<feature type="region of interest" description="Disordered" evidence="1">
    <location>
        <begin position="1"/>
        <end position="62"/>
    </location>
</feature>
<comment type="caution">
    <text evidence="2">The sequence shown here is derived from an EMBL/GenBank/DDBJ whole genome shotgun (WGS) entry which is preliminary data.</text>
</comment>
<feature type="compositionally biased region" description="Polar residues" evidence="1">
    <location>
        <begin position="1"/>
        <end position="19"/>
    </location>
</feature>
<evidence type="ECO:0000313" key="3">
    <source>
        <dbReference type="Proteomes" id="UP000636891"/>
    </source>
</evidence>
<dbReference type="Proteomes" id="UP000636891">
    <property type="component" value="Unassembled WGS sequence"/>
</dbReference>
<reference evidence="2 3" key="1">
    <citation type="submission" date="2020-08" db="EMBL/GenBank/DDBJ databases">
        <title>Genome public.</title>
        <authorList>
            <person name="Liu C."/>
            <person name="Sun Q."/>
        </authorList>
    </citation>
    <scope>NUCLEOTIDE SEQUENCE [LARGE SCALE GENOMIC DNA]</scope>
    <source>
        <strain evidence="2 3">New-7</strain>
    </source>
</reference>
<gene>
    <name evidence="2" type="ORF">H8S08_01675</name>
</gene>
<dbReference type="SUPFAM" id="SSF81593">
    <property type="entry name" value="Nucleotidyltransferase substrate binding subunit/domain"/>
    <property type="match status" value="1"/>
</dbReference>
<name>A0ABR7CK27_9BACT</name>
<sequence>METNEITGQTQPGQNTQAEQLRPLTLTVPATSEPEPTAETMEPVPNDTPPMPEPPATETPRLYDPGVVARIAQCLSELLDPAYILLFGSMAGGTPHSDALSYDLLIATHDTPQYNWLDVRRYLKMKMPGAGHGAPYLNIYMYAANYVVSQSSPLFYLARKEGVLLYCSDRHKFKRPKRPYPFSEAACNAKHYYTTFMSLGDQFLEQAGTALTENKIRQAAFATAQAAVYFFQVLFRVYHGFDFDTRDVMILHERTRTLSAELFLLFESDSFTPIHTLPCLRRFIINARYDSSFFIHVTELEQHLDRVERMQSIVEKVCMQRIDLYNELARQDEPDEP</sequence>
<organism evidence="2 3">
    <name type="scientific">Alistipes hominis</name>
    <dbReference type="NCBI Taxonomy" id="2763015"/>
    <lineage>
        <taxon>Bacteria</taxon>
        <taxon>Pseudomonadati</taxon>
        <taxon>Bacteroidota</taxon>
        <taxon>Bacteroidia</taxon>
        <taxon>Bacteroidales</taxon>
        <taxon>Rikenellaceae</taxon>
        <taxon>Alistipes</taxon>
    </lineage>
</organism>
<keyword evidence="3" id="KW-1185">Reference proteome</keyword>
<dbReference type="EMBL" id="JACOOK010000001">
    <property type="protein sequence ID" value="MBC5615730.1"/>
    <property type="molecule type" value="Genomic_DNA"/>
</dbReference>
<proteinExistence type="predicted"/>
<feature type="compositionally biased region" description="Pro residues" evidence="1">
    <location>
        <begin position="46"/>
        <end position="57"/>
    </location>
</feature>
<evidence type="ECO:0000313" key="2">
    <source>
        <dbReference type="EMBL" id="MBC5615730.1"/>
    </source>
</evidence>
<dbReference type="Gene3D" id="1.20.120.330">
    <property type="entry name" value="Nucleotidyltransferases domain 2"/>
    <property type="match status" value="1"/>
</dbReference>
<evidence type="ECO:0000256" key="1">
    <source>
        <dbReference type="SAM" id="MobiDB-lite"/>
    </source>
</evidence>
<accession>A0ABR7CK27</accession>
<protein>
    <submittedName>
        <fullName evidence="2">Nucleotidyltransferase domain-containing protein</fullName>
    </submittedName>
</protein>
<dbReference type="RefSeq" id="WP_118656290.1">
    <property type="nucleotide sequence ID" value="NZ_JACOOK010000001.1"/>
</dbReference>